<name>A0ABD1X744_9LAMI</name>
<gene>
    <name evidence="2" type="ORF">Fot_01452</name>
</gene>
<feature type="signal peptide" evidence="1">
    <location>
        <begin position="1"/>
        <end position="21"/>
    </location>
</feature>
<comment type="caution">
    <text evidence="2">The sequence shown here is derived from an EMBL/GenBank/DDBJ whole genome shotgun (WGS) entry which is preliminary data.</text>
</comment>
<keyword evidence="3" id="KW-1185">Reference proteome</keyword>
<sequence length="110" mass="11341">MQCSSHNVVIVYLMLGPVSTAISPGSQPSIGAASVNGTSQQVSSIPTFAGAYVQLPSSAGLSSSVVRSLTCSAAVDALPTPGHSKSFPRRLVSESVNFLQSTSEEQQFPK</sequence>
<organism evidence="2 3">
    <name type="scientific">Forsythia ovata</name>
    <dbReference type="NCBI Taxonomy" id="205694"/>
    <lineage>
        <taxon>Eukaryota</taxon>
        <taxon>Viridiplantae</taxon>
        <taxon>Streptophyta</taxon>
        <taxon>Embryophyta</taxon>
        <taxon>Tracheophyta</taxon>
        <taxon>Spermatophyta</taxon>
        <taxon>Magnoliopsida</taxon>
        <taxon>eudicotyledons</taxon>
        <taxon>Gunneridae</taxon>
        <taxon>Pentapetalae</taxon>
        <taxon>asterids</taxon>
        <taxon>lamiids</taxon>
        <taxon>Lamiales</taxon>
        <taxon>Oleaceae</taxon>
        <taxon>Forsythieae</taxon>
        <taxon>Forsythia</taxon>
    </lineage>
</organism>
<dbReference type="EMBL" id="JBFOLJ010000001">
    <property type="protein sequence ID" value="KAL2556713.1"/>
    <property type="molecule type" value="Genomic_DNA"/>
</dbReference>
<evidence type="ECO:0000256" key="1">
    <source>
        <dbReference type="SAM" id="SignalP"/>
    </source>
</evidence>
<protein>
    <submittedName>
        <fullName evidence="2">Uncharacterized protein</fullName>
    </submittedName>
</protein>
<keyword evidence="1" id="KW-0732">Signal</keyword>
<feature type="chain" id="PRO_5044814257" evidence="1">
    <location>
        <begin position="22"/>
        <end position="110"/>
    </location>
</feature>
<reference evidence="3" key="1">
    <citation type="submission" date="2024-07" db="EMBL/GenBank/DDBJ databases">
        <title>Two chromosome-level genome assemblies of Korean endemic species Abeliophyllum distichum and Forsythia ovata (Oleaceae).</title>
        <authorList>
            <person name="Jang H."/>
        </authorList>
    </citation>
    <scope>NUCLEOTIDE SEQUENCE [LARGE SCALE GENOMIC DNA]</scope>
</reference>
<evidence type="ECO:0000313" key="2">
    <source>
        <dbReference type="EMBL" id="KAL2556713.1"/>
    </source>
</evidence>
<dbReference type="AlphaFoldDB" id="A0ABD1X744"/>
<evidence type="ECO:0000313" key="3">
    <source>
        <dbReference type="Proteomes" id="UP001604277"/>
    </source>
</evidence>
<dbReference type="Proteomes" id="UP001604277">
    <property type="component" value="Unassembled WGS sequence"/>
</dbReference>
<proteinExistence type="predicted"/>
<accession>A0ABD1X744</accession>